<dbReference type="Gene3D" id="3.30.450.380">
    <property type="match status" value="1"/>
</dbReference>
<evidence type="ECO:0000313" key="4">
    <source>
        <dbReference type="Proteomes" id="UP001597178"/>
    </source>
</evidence>
<dbReference type="InterPro" id="IPR001482">
    <property type="entry name" value="T2SS/T4SS_dom"/>
</dbReference>
<dbReference type="Proteomes" id="UP001597178">
    <property type="component" value="Unassembled WGS sequence"/>
</dbReference>
<dbReference type="Gene3D" id="3.40.50.300">
    <property type="entry name" value="P-loop containing nucleotide triphosphate hydrolases"/>
    <property type="match status" value="1"/>
</dbReference>
<dbReference type="RefSeq" id="WP_382401535.1">
    <property type="nucleotide sequence ID" value="NZ_JBHTNH010000028.1"/>
</dbReference>
<dbReference type="PROSITE" id="PS00662">
    <property type="entry name" value="T2SP_E"/>
    <property type="match status" value="1"/>
</dbReference>
<sequence>MSQDLENARKIILAEMERQTKNAEKKPNREELQVQILDAIHRQGLRLDFQVRDQFIEELIEDVMGYGPIETFIQNPEVTEIWIYGYDKIVIEQNGERKKTNAVFRDDDHLRNTLEKILAPVGKRLDESEPRVDARLPDGSRLNAVIPPIAVDGTQVTIRKFKKSLTLDDLIQSGTLTEESADFLSKAVSGRANLMVSGGTSSGKTTLLNCLSEYWGEMDSVVVIEDPAELNLKGKWVRRMEARGPNLQGEGEVSIRHLVKNSLRQAPDRIIVGEIRDGTAVDMLQAMMTGHSGSMSTVHADNVESMCNNRLPDLVSEGNTTLEPEVILKRVADALDIGVHAEQINGDRRVVQIAEILNMENGKVQTRNLFEWQNGQLEKVAEPSKALQDKLEHFGVVLNETVPRSEPELDKTAEAITWTWEGGGDAV</sequence>
<dbReference type="CDD" id="cd01130">
    <property type="entry name" value="VirB11-like_ATPase"/>
    <property type="match status" value="1"/>
</dbReference>
<comment type="similarity">
    <text evidence="1">Belongs to the GSP E family.</text>
</comment>
<organism evidence="3 4">
    <name type="scientific">Lentibacillus salinarum</name>
    <dbReference type="NCBI Taxonomy" id="446820"/>
    <lineage>
        <taxon>Bacteria</taxon>
        <taxon>Bacillati</taxon>
        <taxon>Bacillota</taxon>
        <taxon>Bacilli</taxon>
        <taxon>Bacillales</taxon>
        <taxon>Bacillaceae</taxon>
        <taxon>Lentibacillus</taxon>
    </lineage>
</organism>
<dbReference type="PANTHER" id="PTHR30486">
    <property type="entry name" value="TWITCHING MOTILITY PROTEIN PILT"/>
    <property type="match status" value="1"/>
</dbReference>
<reference evidence="4" key="1">
    <citation type="journal article" date="2019" name="Int. J. Syst. Evol. Microbiol.">
        <title>The Global Catalogue of Microorganisms (GCM) 10K type strain sequencing project: providing services to taxonomists for standard genome sequencing and annotation.</title>
        <authorList>
            <consortium name="The Broad Institute Genomics Platform"/>
            <consortium name="The Broad Institute Genome Sequencing Center for Infectious Disease"/>
            <person name="Wu L."/>
            <person name="Ma J."/>
        </authorList>
    </citation>
    <scope>NUCLEOTIDE SEQUENCE [LARGE SCALE GENOMIC DNA]</scope>
    <source>
        <strain evidence="4">CCUG 54822</strain>
    </source>
</reference>
<dbReference type="InterPro" id="IPR027417">
    <property type="entry name" value="P-loop_NTPase"/>
</dbReference>
<comment type="caution">
    <text evidence="3">The sequence shown here is derived from an EMBL/GenBank/DDBJ whole genome shotgun (WGS) entry which is preliminary data.</text>
</comment>
<proteinExistence type="inferred from homology"/>
<dbReference type="Pfam" id="PF00437">
    <property type="entry name" value="T2SSE"/>
    <property type="match status" value="1"/>
</dbReference>
<evidence type="ECO:0000256" key="1">
    <source>
        <dbReference type="ARBA" id="ARBA00006611"/>
    </source>
</evidence>
<dbReference type="PANTHER" id="PTHR30486:SF6">
    <property type="entry name" value="TYPE IV PILUS RETRACTATION ATPASE PILT"/>
    <property type="match status" value="1"/>
</dbReference>
<protein>
    <submittedName>
        <fullName evidence="3">CpaF family protein</fullName>
    </submittedName>
</protein>
<evidence type="ECO:0000313" key="3">
    <source>
        <dbReference type="EMBL" id="MFD1362715.1"/>
    </source>
</evidence>
<name>A0ABW3ZWB4_9BACI</name>
<dbReference type="EMBL" id="JBHTNH010000028">
    <property type="protein sequence ID" value="MFD1362715.1"/>
    <property type="molecule type" value="Genomic_DNA"/>
</dbReference>
<dbReference type="InterPro" id="IPR050921">
    <property type="entry name" value="T4SS_GSP_E_ATPase"/>
</dbReference>
<evidence type="ECO:0000259" key="2">
    <source>
        <dbReference type="PROSITE" id="PS00662"/>
    </source>
</evidence>
<accession>A0ABW3ZWB4</accession>
<dbReference type="SUPFAM" id="SSF52540">
    <property type="entry name" value="P-loop containing nucleoside triphosphate hydrolases"/>
    <property type="match status" value="1"/>
</dbReference>
<keyword evidence="4" id="KW-1185">Reference proteome</keyword>
<feature type="domain" description="Bacterial type II secretion system protein E" evidence="2">
    <location>
        <begin position="263"/>
        <end position="277"/>
    </location>
</feature>
<gene>
    <name evidence="3" type="ORF">ACFQ4A_13730</name>
</gene>